<sequence length="191" mass="21353">MGQRTHLDVTPRWAAGTPLHSLMAETRSDCLEQFSTYPLLIAMPGMLMEREASQYNITIISILGDVKKYHGDGVTGKWFRFLVAAASREDAKTFFRGVEKYAKLKDANIVSVKAINLAWWTYDISGGDGWNIMRLVQNIDQMNASAYGDIDELHKSRGKILISILNDADGGSRSWPILPTQDVSLSDYQHG</sequence>
<evidence type="ECO:0000313" key="1">
    <source>
        <dbReference type="EMBL" id="KAB8205466.1"/>
    </source>
</evidence>
<protein>
    <submittedName>
        <fullName evidence="1">Uncharacterized protein</fullName>
    </submittedName>
</protein>
<proteinExistence type="predicted"/>
<evidence type="ECO:0000313" key="2">
    <source>
        <dbReference type="Proteomes" id="UP000326532"/>
    </source>
</evidence>
<keyword evidence="2" id="KW-1185">Reference proteome</keyword>
<reference evidence="1 2" key="1">
    <citation type="submission" date="2019-04" db="EMBL/GenBank/DDBJ databases">
        <title>Fungal friends and foes A comparative genomics study of 23 Aspergillus species from section Flavi.</title>
        <authorList>
            <consortium name="DOE Joint Genome Institute"/>
            <person name="Kjaerbolling I."/>
            <person name="Vesth T.C."/>
            <person name="Frisvad J.C."/>
            <person name="Nybo J.L."/>
            <person name="Theobald S."/>
            <person name="Kildgaard S."/>
            <person name="Petersen T.I."/>
            <person name="Kuo A."/>
            <person name="Sato A."/>
            <person name="Lyhne E.K."/>
            <person name="Kogle M.E."/>
            <person name="Wiebenga A."/>
            <person name="Kun R.S."/>
            <person name="Lubbers R.J."/>
            <person name="Makela M.R."/>
            <person name="Barry K."/>
            <person name="Chovatia M."/>
            <person name="Clum A."/>
            <person name="Daum C."/>
            <person name="Haridas S."/>
            <person name="He G."/>
            <person name="LaButti K."/>
            <person name="Lipzen A."/>
            <person name="Mondo S."/>
            <person name="Pangilinan J."/>
            <person name="Riley R."/>
            <person name="Salamov A."/>
            <person name="Simmons B.A."/>
            <person name="Magnuson J.K."/>
            <person name="Henrissat B."/>
            <person name="Mortensen U.H."/>
            <person name="Larsen T.O."/>
            <person name="De vries R.P."/>
            <person name="Grigoriev I.V."/>
            <person name="Machida M."/>
            <person name="Baker S.E."/>
            <person name="Andersen M.R."/>
        </authorList>
    </citation>
    <scope>NUCLEOTIDE SEQUENCE [LARGE SCALE GENOMIC DNA]</scope>
    <source>
        <strain evidence="1 2">CBS 117618</strain>
    </source>
</reference>
<dbReference type="EMBL" id="ML734970">
    <property type="protein sequence ID" value="KAB8205466.1"/>
    <property type="molecule type" value="Genomic_DNA"/>
</dbReference>
<dbReference type="Proteomes" id="UP000326532">
    <property type="component" value="Unassembled WGS sequence"/>
</dbReference>
<dbReference type="AlphaFoldDB" id="A0A5N6DK41"/>
<accession>A0A5N6DK41</accession>
<gene>
    <name evidence="1" type="ORF">BDV34DRAFT_213054</name>
</gene>
<dbReference type="OMA" id="REASQYN"/>
<organism evidence="1 2">
    <name type="scientific">Aspergillus parasiticus</name>
    <dbReference type="NCBI Taxonomy" id="5067"/>
    <lineage>
        <taxon>Eukaryota</taxon>
        <taxon>Fungi</taxon>
        <taxon>Dikarya</taxon>
        <taxon>Ascomycota</taxon>
        <taxon>Pezizomycotina</taxon>
        <taxon>Eurotiomycetes</taxon>
        <taxon>Eurotiomycetidae</taxon>
        <taxon>Eurotiales</taxon>
        <taxon>Aspergillaceae</taxon>
        <taxon>Aspergillus</taxon>
        <taxon>Aspergillus subgen. Circumdati</taxon>
    </lineage>
</organism>
<name>A0A5N6DK41_ASPPA</name>
<dbReference type="VEuPathDB" id="FungiDB:BDV34DRAFT_213054"/>